<evidence type="ECO:0000313" key="2">
    <source>
        <dbReference type="Proteomes" id="UP000509548"/>
    </source>
</evidence>
<accession>A0A9Q6WLH5</accession>
<dbReference type="Proteomes" id="UP000509548">
    <property type="component" value="Chromosome 1"/>
</dbReference>
<dbReference type="AlphaFoldDB" id="A0A9Q6WLH5"/>
<evidence type="ECO:0000313" key="1">
    <source>
        <dbReference type="EMBL" id="QLB63180.1"/>
    </source>
</evidence>
<sequence>MFHLLKSGRRLMATELKTDAWHRYMMYRSDDASHVQFASTADGQTAIEAGKKFAGRARSDVWAKDMALVGRVRRFLGANFHWHARLAKSGSDLEVVEMLQLMVRDGSIHVVAQEPARVGSVASVTENPKSSFWGSDHYSHIFDVPFADRYQAQLEAMNAGGPSLADIRAMNDSINVEFMHAAVLADPLGTLPVFARAGWVSKYGLPDLSEYGMDRNADAKSFAGDASTTFTNSPPFGYEPDQSEDSSVIDIAARGLSEAEEAECDAMYEARMTYCNALSKMYGNDARTYLACKQQAFQDYQACRGY</sequence>
<proteinExistence type="predicted"/>
<gene>
    <name evidence="1" type="ORF">A9O66_12755</name>
</gene>
<organism evidence="1 2">
    <name type="scientific">Paraburkholderia caribensis</name>
    <dbReference type="NCBI Taxonomy" id="75105"/>
    <lineage>
        <taxon>Bacteria</taxon>
        <taxon>Pseudomonadati</taxon>
        <taxon>Pseudomonadota</taxon>
        <taxon>Betaproteobacteria</taxon>
        <taxon>Burkholderiales</taxon>
        <taxon>Burkholderiaceae</taxon>
        <taxon>Paraburkholderia</taxon>
    </lineage>
</organism>
<protein>
    <submittedName>
        <fullName evidence="1">Uncharacterized protein</fullName>
    </submittedName>
</protein>
<reference evidence="1 2" key="1">
    <citation type="journal article" date="2014" name="Genome Announc.">
        <title>Draft Genome Sequence of the Haloacid-Degrading Burkholderia caribensis Strain MBA4.</title>
        <authorList>
            <person name="Pan Y."/>
            <person name="Kong K.F."/>
            <person name="Tsang J.S."/>
        </authorList>
    </citation>
    <scope>NUCLEOTIDE SEQUENCE [LARGE SCALE GENOMIC DNA]</scope>
    <source>
        <strain evidence="1 2">852011</strain>
    </source>
</reference>
<name>A0A9Q6WLH5_9BURK</name>
<dbReference type="EMBL" id="CP015958">
    <property type="protein sequence ID" value="QLB63180.1"/>
    <property type="molecule type" value="Genomic_DNA"/>
</dbReference>